<evidence type="ECO:0000313" key="3">
    <source>
        <dbReference type="Proteomes" id="UP000037923"/>
    </source>
</evidence>
<dbReference type="GO" id="GO:0005770">
    <property type="term" value="C:late endosome"/>
    <property type="evidence" value="ECO:0007669"/>
    <property type="project" value="TreeGrafter"/>
</dbReference>
<dbReference type="OrthoDB" id="289913at2759"/>
<feature type="compositionally biased region" description="Low complexity" evidence="1">
    <location>
        <begin position="325"/>
        <end position="336"/>
    </location>
</feature>
<accession>A0A0N0VFL5</accession>
<dbReference type="GO" id="GO:0034058">
    <property type="term" value="P:endosomal vesicle fusion"/>
    <property type="evidence" value="ECO:0007669"/>
    <property type="project" value="TreeGrafter"/>
</dbReference>
<feature type="compositionally biased region" description="Polar residues" evidence="1">
    <location>
        <begin position="225"/>
        <end position="244"/>
    </location>
</feature>
<feature type="compositionally biased region" description="Basic and acidic residues" evidence="1">
    <location>
        <begin position="246"/>
        <end position="259"/>
    </location>
</feature>
<gene>
    <name evidence="2" type="ORF">ABB37_03901</name>
</gene>
<dbReference type="InterPro" id="IPR045111">
    <property type="entry name" value="Vps41/Vps8"/>
</dbReference>
<dbReference type="InterPro" id="IPR036322">
    <property type="entry name" value="WD40_repeat_dom_sf"/>
</dbReference>
<dbReference type="VEuPathDB" id="TriTrypDB:LpyrH10_06_2710"/>
<feature type="region of interest" description="Disordered" evidence="1">
    <location>
        <begin position="1730"/>
        <end position="1749"/>
    </location>
</feature>
<feature type="region of interest" description="Disordered" evidence="1">
    <location>
        <begin position="1324"/>
        <end position="1368"/>
    </location>
</feature>
<evidence type="ECO:0008006" key="4">
    <source>
        <dbReference type="Google" id="ProtNLM"/>
    </source>
</evidence>
<dbReference type="RefSeq" id="XP_015659997.1">
    <property type="nucleotide sequence ID" value="XM_015801377.1"/>
</dbReference>
<dbReference type="PANTHER" id="PTHR12616:SF8">
    <property type="entry name" value="VACUOLAR PROTEIN SORTING-ASSOCIATED PROTEIN 8 HOMOLOG"/>
    <property type="match status" value="1"/>
</dbReference>
<feature type="compositionally biased region" description="Basic and acidic residues" evidence="1">
    <location>
        <begin position="1731"/>
        <end position="1744"/>
    </location>
</feature>
<feature type="compositionally biased region" description="Polar residues" evidence="1">
    <location>
        <begin position="169"/>
        <end position="197"/>
    </location>
</feature>
<feature type="region of interest" description="Disordered" evidence="1">
    <location>
        <begin position="120"/>
        <end position="197"/>
    </location>
</feature>
<dbReference type="OMA" id="YMPEPLI"/>
<proteinExistence type="predicted"/>
<protein>
    <recommendedName>
        <fullName evidence="4">RING-type domain-containing protein</fullName>
    </recommendedName>
</protein>
<feature type="compositionally biased region" description="Polar residues" evidence="1">
    <location>
        <begin position="1324"/>
        <end position="1333"/>
    </location>
</feature>
<dbReference type="EMBL" id="LGTL01000006">
    <property type="protein sequence ID" value="KPA81558.1"/>
    <property type="molecule type" value="Genomic_DNA"/>
</dbReference>
<comment type="caution">
    <text evidence="2">The sequence shown here is derived from an EMBL/GenBank/DDBJ whole genome shotgun (WGS) entry which is preliminary data.</text>
</comment>
<dbReference type="GO" id="GO:0030897">
    <property type="term" value="C:HOPS complex"/>
    <property type="evidence" value="ECO:0007669"/>
    <property type="project" value="TreeGrafter"/>
</dbReference>
<feature type="compositionally biased region" description="Low complexity" evidence="1">
    <location>
        <begin position="152"/>
        <end position="164"/>
    </location>
</feature>
<feature type="compositionally biased region" description="Polar residues" evidence="1">
    <location>
        <begin position="1352"/>
        <end position="1368"/>
    </location>
</feature>
<name>A0A0N0VFL5_LEPPY</name>
<dbReference type="Proteomes" id="UP000037923">
    <property type="component" value="Unassembled WGS sequence"/>
</dbReference>
<dbReference type="GO" id="GO:0006623">
    <property type="term" value="P:protein targeting to vacuole"/>
    <property type="evidence" value="ECO:0007669"/>
    <property type="project" value="InterPro"/>
</dbReference>
<evidence type="ECO:0000256" key="1">
    <source>
        <dbReference type="SAM" id="MobiDB-lite"/>
    </source>
</evidence>
<reference evidence="2 3" key="1">
    <citation type="submission" date="2015-07" db="EMBL/GenBank/DDBJ databases">
        <title>High-quality genome of monoxenous trypanosomatid Leptomonas pyrrhocoris.</title>
        <authorList>
            <person name="Flegontov P."/>
            <person name="Butenko A."/>
            <person name="Firsov S."/>
            <person name="Vlcek C."/>
            <person name="Logacheva M.D."/>
            <person name="Field M."/>
            <person name="Filatov D."/>
            <person name="Flegontova O."/>
            <person name="Gerasimov E."/>
            <person name="Jackson A.P."/>
            <person name="Kelly S."/>
            <person name="Opperdoes F."/>
            <person name="O'Reilly A."/>
            <person name="Votypka J."/>
            <person name="Yurchenko V."/>
            <person name="Lukes J."/>
        </authorList>
    </citation>
    <scope>NUCLEOTIDE SEQUENCE [LARGE SCALE GENOMIC DNA]</scope>
    <source>
        <strain evidence="2">H10</strain>
    </source>
</reference>
<feature type="compositionally biased region" description="Low complexity" evidence="1">
    <location>
        <begin position="51"/>
        <end position="74"/>
    </location>
</feature>
<feature type="compositionally biased region" description="Basic and acidic residues" evidence="1">
    <location>
        <begin position="16"/>
        <end position="26"/>
    </location>
</feature>
<dbReference type="GeneID" id="26904192"/>
<feature type="region of interest" description="Disordered" evidence="1">
    <location>
        <begin position="315"/>
        <end position="336"/>
    </location>
</feature>
<dbReference type="PANTHER" id="PTHR12616">
    <property type="entry name" value="VACUOLAR PROTEIN SORTING VPS41"/>
    <property type="match status" value="1"/>
</dbReference>
<feature type="region of interest" description="Disordered" evidence="1">
    <location>
        <begin position="1"/>
        <end position="77"/>
    </location>
</feature>
<organism evidence="2 3">
    <name type="scientific">Leptomonas pyrrhocoris</name>
    <name type="common">Firebug parasite</name>
    <dbReference type="NCBI Taxonomy" id="157538"/>
    <lineage>
        <taxon>Eukaryota</taxon>
        <taxon>Discoba</taxon>
        <taxon>Euglenozoa</taxon>
        <taxon>Kinetoplastea</taxon>
        <taxon>Metakinetoplastina</taxon>
        <taxon>Trypanosomatida</taxon>
        <taxon>Trypanosomatidae</taxon>
        <taxon>Leishmaniinae</taxon>
        <taxon>Leptomonas</taxon>
    </lineage>
</organism>
<feature type="compositionally biased region" description="Acidic residues" evidence="1">
    <location>
        <begin position="1340"/>
        <end position="1349"/>
    </location>
</feature>
<sequence>MSRTFGKIAGPSPVLSKREGDADTSKTEQAIVKDVLRQLPSLNKHSPSPPAADTRGARAAETAAGANSSLSSSHHISHSDLVDTLGADDEELLLQELLSITAGAAPFVSSKTAAASADAVTSSNTGQGDAPSPVHAVSSSTMSEKENKTNPADSKASSTTASSAEVGRNSKQTLNNATRETPTQIAKPSAAGSPTTAIAANKKKSAFTSREEQDILDAILTAVDDQQSSVSGDLTSSKPTSAAQESARKQPQRDEEQDAVDRVLEEAKLLATSTVLCETQRGELVLHIHEHVALRRQLTELNKTIGAPTCVALTEAAPQRTNNPSSSSHARPSSSAKSSSLAVAVGTNLGAVALFDQRWSLLGLCGSVEASVVHVRGAVVSLSLSATTSSDETNEEPTAATGHATGVCILWSLNSFSPLRIIKDECTVPVLRLQHLHRDTTRFLMLASNGAVKLFQLWKVMSKHVLRSTTLTATAAATPISDVDALPYPSSFYMRNLPKIKDHLPAAATGWNTDNGIPWLLAPPPLPSATAGAAGVSRTRWSTVADKHLVAAVSNDAVLIYIVEAGLQGAVTGVARHTHPPSSALSNELVRFVPMEQEGVAPRVLLCVSWNTEIELLFLNLRLPDTGSSVAGASGSASDPLAQGVERIALLRLAAPLLQMVPLAGCSVLLLDQNKDAQLMDASVAVMVERHHFASLEYVTFVSRLCGTKYHGTLASNQSAALLLGKGGHAYGISLYSWRERLTTLVARRKFAEALDLAKGFAEEVALSMVGLSSNTAQRRRDLHQYMERILFAYLESTLSDSTPSSAASENAADSLLDVLQGVAAYCSTVDALDLLYGPITRTLQQRGLLSYLLYALEGTMRHGIITYMPEPLIERFIDFFLRESELAALEVALGVRPSQQRQAAIPHKQSASPTVASAGRLGSPDVALSGKDRAELALMCLDAGLPNLLRLAREHKLLRLSVTIMSYRQQQYVEALAYALDEEEGEAEEERAASADTIKAFAGSTSASVAVDLVEYTLKDCALLPGADIPANEQRPAKKALLEFLLQTNTQGQHNLLRFLQRWPQHAVRVLLFALSDEGLCSPWGSSRDGFCRTQFVSSVFFLLTGGTRTQPRPWKSGSEERTYGRQESKPVNLFLIDDEALARTPGLRKLCAAELAERSFPPYDVVHTFLSDAAFFDELFLADGENGEVGGKNAADGFSVPVSTPSMVRFDVWMDLVLQDALYMFQNAQTAEERRALQERLMSVMAPPFIPQERIAVFQPDFTRLRMARCLAALFCKEQRYTEAIRCYIDPAQNSVDPSLQRDVFGMLRSEMQRLQDLKTRTANAAEQLSASRRFESDTLDGTEMDDNNVPASPSSGAGRHTSNSAMEPLLTSSSSLTTTAAATSAIDAAIKALQRGVMSQVEALVRIDATALAQFIFDYLPSNHREVMRLLRGSSAAFLDYLDELIAQGDPTVANDINLQNTYIELLCAHAPDRVFAHLQEKGSSITYDVQLALRAVRKYHIADASIYLLEKTMMIQEAMTVMVSATRAALANVREEVIAQLTAETDSHATAKQEALKHSFASASTVSAAANAASTSTTTTTAVNTVAVAAGGKNPTAAHSASSGAIPDFLMDATAVRGAATLLRLITIGKTLCQKYQVDRLSGDGGAAGGAGSPFAQNPEYWFRLLDVFMVPRRLLCQVVTKDEQLQSGSGGGADEGNRHEDATMVVDGTGMQSELEIAANCAAAEARSDSPRSGRDGRRSASSPLLSGAEYRLPRLTRPLTPHQRKMIAALVSVYTQCTSDVLRGMMNSLDLSVVVDKVVQDNKEEAFRPFKPVILDMMASLSFELEANRLCESATESDVMSLGRELYQKLNTGIVTLSDSCALCHVHLSEPPPAFAMEATLTPAAVAPASSPSSAVSVYMCGHAYHTLCSQHVMNAAPQQQGGGCYVCAQQRFLSTQPGTGVAGVQHGSGGGVVGAGASEGPATTSLGNRSARQPASVDIARTQRRVRQTKVKIDHTEDLYPLLKSYLTWGDSAPSTPAGNDSAAAAAVAATASGGPSQVAAEAGSWVLAPSPRVPAAIGDLATSSQGAARVTATGAGSKGFDVETLTDAEILELFGTL</sequence>
<evidence type="ECO:0000313" key="2">
    <source>
        <dbReference type="EMBL" id="KPA81558.1"/>
    </source>
</evidence>
<keyword evidence="3" id="KW-1185">Reference proteome</keyword>
<dbReference type="SUPFAM" id="SSF50978">
    <property type="entry name" value="WD40 repeat-like"/>
    <property type="match status" value="1"/>
</dbReference>
<feature type="region of interest" description="Disordered" evidence="1">
    <location>
        <begin position="225"/>
        <end position="259"/>
    </location>
</feature>